<evidence type="ECO:0000313" key="4">
    <source>
        <dbReference type="Proteomes" id="UP000324800"/>
    </source>
</evidence>
<sequence length="171" mass="19479">LHHHLSYIHYFLYIQYLMLILHLTLKLKLILVSSKCASGLIKSSFGISRILSQSIEYGIYTRPEDDQRAVIPISPSIVPIKIAGLFQHSPTRIDKSSASIGRRYSRSDEIGIPFCITIDQASLDSDVEIKKEKNDEESGKESLSNQTVTIRERDSMDQIRVHRSIVVDFFT</sequence>
<dbReference type="Proteomes" id="UP000324800">
    <property type="component" value="Unassembled WGS sequence"/>
</dbReference>
<dbReference type="InterPro" id="IPR027031">
    <property type="entry name" value="Gly-tRNA_synthase/POLG2"/>
</dbReference>
<dbReference type="Gene3D" id="3.40.50.800">
    <property type="entry name" value="Anticodon-binding domain"/>
    <property type="match status" value="1"/>
</dbReference>
<name>A0A5J4TB82_9EUKA</name>
<dbReference type="InterPro" id="IPR004154">
    <property type="entry name" value="Anticodon-bd"/>
</dbReference>
<dbReference type="GO" id="GO:0005739">
    <property type="term" value="C:mitochondrion"/>
    <property type="evidence" value="ECO:0007669"/>
    <property type="project" value="TreeGrafter"/>
</dbReference>
<feature type="non-terminal residue" evidence="3">
    <location>
        <position position="1"/>
    </location>
</feature>
<gene>
    <name evidence="3" type="ORF">EZS28_049778</name>
</gene>
<dbReference type="OrthoDB" id="2975017at2759"/>
<reference evidence="3 4" key="1">
    <citation type="submission" date="2019-03" db="EMBL/GenBank/DDBJ databases">
        <title>Single cell metagenomics reveals metabolic interactions within the superorganism composed of flagellate Streblomastix strix and complex community of Bacteroidetes bacteria on its surface.</title>
        <authorList>
            <person name="Treitli S.C."/>
            <person name="Kolisko M."/>
            <person name="Husnik F."/>
            <person name="Keeling P."/>
            <person name="Hampl V."/>
        </authorList>
    </citation>
    <scope>NUCLEOTIDE SEQUENCE [LARGE SCALE GENOMIC DNA]</scope>
    <source>
        <strain evidence="3">ST1C</strain>
    </source>
</reference>
<dbReference type="InterPro" id="IPR036621">
    <property type="entry name" value="Anticodon-bd_dom_sf"/>
</dbReference>
<organism evidence="3 4">
    <name type="scientific">Streblomastix strix</name>
    <dbReference type="NCBI Taxonomy" id="222440"/>
    <lineage>
        <taxon>Eukaryota</taxon>
        <taxon>Metamonada</taxon>
        <taxon>Preaxostyla</taxon>
        <taxon>Oxymonadida</taxon>
        <taxon>Streblomastigidae</taxon>
        <taxon>Streblomastix</taxon>
    </lineage>
</organism>
<dbReference type="EMBL" id="SNRW01035862">
    <property type="protein sequence ID" value="KAA6354695.1"/>
    <property type="molecule type" value="Genomic_DNA"/>
</dbReference>
<keyword evidence="1" id="KW-1133">Transmembrane helix</keyword>
<dbReference type="GO" id="GO:0070150">
    <property type="term" value="P:mitochondrial glycyl-tRNA aminoacylation"/>
    <property type="evidence" value="ECO:0007669"/>
    <property type="project" value="TreeGrafter"/>
</dbReference>
<dbReference type="SUPFAM" id="SSF52954">
    <property type="entry name" value="Class II aaRS ABD-related"/>
    <property type="match status" value="1"/>
</dbReference>
<accession>A0A5J4TB82</accession>
<keyword evidence="1" id="KW-0472">Membrane</keyword>
<comment type="caution">
    <text evidence="3">The sequence shown here is derived from an EMBL/GenBank/DDBJ whole genome shotgun (WGS) entry which is preliminary data.</text>
</comment>
<feature type="domain" description="Anticodon-binding" evidence="2">
    <location>
        <begin position="91"/>
        <end position="170"/>
    </location>
</feature>
<dbReference type="AlphaFoldDB" id="A0A5J4TB82"/>
<evidence type="ECO:0000259" key="2">
    <source>
        <dbReference type="Pfam" id="PF03129"/>
    </source>
</evidence>
<dbReference type="GO" id="GO:0004820">
    <property type="term" value="F:glycine-tRNA ligase activity"/>
    <property type="evidence" value="ECO:0007669"/>
    <property type="project" value="TreeGrafter"/>
</dbReference>
<evidence type="ECO:0000313" key="3">
    <source>
        <dbReference type="EMBL" id="KAA6354695.1"/>
    </source>
</evidence>
<feature type="transmembrane region" description="Helical" evidence="1">
    <location>
        <begin position="6"/>
        <end position="25"/>
    </location>
</feature>
<dbReference type="Pfam" id="PF03129">
    <property type="entry name" value="HGTP_anticodon"/>
    <property type="match status" value="1"/>
</dbReference>
<keyword evidence="1" id="KW-0812">Transmembrane</keyword>
<evidence type="ECO:0000256" key="1">
    <source>
        <dbReference type="SAM" id="Phobius"/>
    </source>
</evidence>
<dbReference type="PANTHER" id="PTHR10745">
    <property type="entry name" value="GLYCYL-TRNA SYNTHETASE/DNA POLYMERASE SUBUNIT GAMMA-2"/>
    <property type="match status" value="1"/>
</dbReference>
<dbReference type="PANTHER" id="PTHR10745:SF0">
    <property type="entry name" value="GLYCINE--TRNA LIGASE"/>
    <property type="match status" value="1"/>
</dbReference>
<proteinExistence type="predicted"/>
<protein>
    <recommendedName>
        <fullName evidence="2">Anticodon-binding domain-containing protein</fullName>
    </recommendedName>
</protein>